<proteinExistence type="predicted"/>
<accession>A0ABS5XVT2</accession>
<feature type="region of interest" description="Disordered" evidence="1">
    <location>
        <begin position="110"/>
        <end position="140"/>
    </location>
</feature>
<evidence type="ECO:0000313" key="3">
    <source>
        <dbReference type="EMBL" id="MBT8798037.1"/>
    </source>
</evidence>
<evidence type="ECO:0000313" key="4">
    <source>
        <dbReference type="Proteomes" id="UP000740605"/>
    </source>
</evidence>
<comment type="caution">
    <text evidence="3">The sequence shown here is derived from an EMBL/GenBank/DDBJ whole genome shotgun (WGS) entry which is preliminary data.</text>
</comment>
<organism evidence="3 4">
    <name type="scientific">Microbacterium flavum</name>
    <dbReference type="NCBI Taxonomy" id="415216"/>
    <lineage>
        <taxon>Bacteria</taxon>
        <taxon>Bacillati</taxon>
        <taxon>Actinomycetota</taxon>
        <taxon>Actinomycetes</taxon>
        <taxon>Micrococcales</taxon>
        <taxon>Microbacteriaceae</taxon>
        <taxon>Microbacterium</taxon>
    </lineage>
</organism>
<name>A0ABS5XVT2_9MICO</name>
<sequence>MNRDWVDYANLTFNGIGAAITLATGLIAVAGFVIARRSTRAAAEAKRLADAAQAAADVAAADAERAQRNEARTFDNLQRTLRYIQRHEVPTEEYPAEEYPDDWEREILENTEDEDEREQRLNDLNRQSAERRKEWRSSHRIHVMGQGRGYDAWPATPGETEDHDTIDRILADMQREVEDRQRPPL</sequence>
<evidence type="ECO:0000256" key="2">
    <source>
        <dbReference type="SAM" id="Phobius"/>
    </source>
</evidence>
<reference evidence="3 4" key="1">
    <citation type="submission" date="2021-03" db="EMBL/GenBank/DDBJ databases">
        <title>Microbacterium pauli sp. nov., isolated from microfiltered milk.</title>
        <authorList>
            <person name="Bellassi P."/>
            <person name="Fontana A."/>
            <person name="Callegari M.L."/>
            <person name="Lorenzo M."/>
            <person name="Cappa F."/>
        </authorList>
    </citation>
    <scope>NUCLEOTIDE SEQUENCE [LARGE SCALE GENOMIC DNA]</scope>
    <source>
        <strain evidence="3 4">DSM 18909</strain>
    </source>
</reference>
<protein>
    <submittedName>
        <fullName evidence="3">Uncharacterized protein</fullName>
    </submittedName>
</protein>
<evidence type="ECO:0000256" key="1">
    <source>
        <dbReference type="SAM" id="MobiDB-lite"/>
    </source>
</evidence>
<dbReference type="Proteomes" id="UP000740605">
    <property type="component" value="Unassembled WGS sequence"/>
</dbReference>
<keyword evidence="2" id="KW-0812">Transmembrane</keyword>
<dbReference type="RefSeq" id="WP_215487271.1">
    <property type="nucleotide sequence ID" value="NZ_BAAAPJ010000002.1"/>
</dbReference>
<feature type="compositionally biased region" description="Basic and acidic residues" evidence="1">
    <location>
        <begin position="117"/>
        <end position="137"/>
    </location>
</feature>
<keyword evidence="2" id="KW-0472">Membrane</keyword>
<gene>
    <name evidence="3" type="ORF">J0P97_08130</name>
</gene>
<feature type="transmembrane region" description="Helical" evidence="2">
    <location>
        <begin position="12"/>
        <end position="35"/>
    </location>
</feature>
<dbReference type="EMBL" id="JAFLHG010000006">
    <property type="protein sequence ID" value="MBT8798037.1"/>
    <property type="molecule type" value="Genomic_DNA"/>
</dbReference>
<keyword evidence="2" id="KW-1133">Transmembrane helix</keyword>
<keyword evidence="4" id="KW-1185">Reference proteome</keyword>